<evidence type="ECO:0000313" key="2">
    <source>
        <dbReference type="EMBL" id="KAF9729717.1"/>
    </source>
</evidence>
<feature type="compositionally biased region" description="Basic and acidic residues" evidence="1">
    <location>
        <begin position="33"/>
        <end position="52"/>
    </location>
</feature>
<gene>
    <name evidence="2" type="ORF">PMIN01_12581</name>
</gene>
<accession>A0A9P6G6F2</accession>
<keyword evidence="3" id="KW-1185">Reference proteome</keyword>
<feature type="region of interest" description="Disordered" evidence="1">
    <location>
        <begin position="70"/>
        <end position="122"/>
    </location>
</feature>
<protein>
    <submittedName>
        <fullName evidence="2">Uncharacterized protein</fullName>
    </submittedName>
</protein>
<dbReference type="EMBL" id="WJXW01000016">
    <property type="protein sequence ID" value="KAF9729717.1"/>
    <property type="molecule type" value="Genomic_DNA"/>
</dbReference>
<dbReference type="Proteomes" id="UP000756921">
    <property type="component" value="Unassembled WGS sequence"/>
</dbReference>
<dbReference type="AlphaFoldDB" id="A0A9P6G6F2"/>
<reference evidence="2" key="1">
    <citation type="journal article" date="2020" name="Mol. Plant Microbe Interact.">
        <title>Genome Sequence of the Biocontrol Agent Coniothyrium minitans strain Conio (IMI 134523).</title>
        <authorList>
            <person name="Patel D."/>
            <person name="Shittu T.A."/>
            <person name="Baroncelli R."/>
            <person name="Muthumeenakshi S."/>
            <person name="Osborne T.H."/>
            <person name="Janganan T.K."/>
            <person name="Sreenivasaprasad S."/>
        </authorList>
    </citation>
    <scope>NUCLEOTIDE SEQUENCE</scope>
    <source>
        <strain evidence="2">Conio</strain>
    </source>
</reference>
<evidence type="ECO:0000313" key="3">
    <source>
        <dbReference type="Proteomes" id="UP000756921"/>
    </source>
</evidence>
<sequence length="349" mass="38533">MNAPVAWQWSPPVYTTLQGLKVQTEDELQVNDATREGVKRRRNGDLGRDDTKQSGGCPLLRASPRCGWLHPAPQRTVRRPRDKCGPGIVEQRSRGIAGQDGGPGIVGEVQSRHCGTGQRRWDRGRSAVEASISTYLDNEAATRSSGTMALGIMGCECDDDDVPPFLRRRWCWPSIETTTASRRPQHPDAHSIQTPTASRRPQHPDAHLQPIDKTFHALQPLGLRNCCGNNTNAQALSYTYRTGRCRCCIPIPTCLQPPIDILRTQPNHSVLALFYPPPEPEMLGSLASSGMDATFTRRTARSTAQPFAVGLSTQGPSLTFISCRAYPKRIRAAAESHQRLREARTAKQL</sequence>
<evidence type="ECO:0000256" key="1">
    <source>
        <dbReference type="SAM" id="MobiDB-lite"/>
    </source>
</evidence>
<name>A0A9P6G6F2_9PLEO</name>
<comment type="caution">
    <text evidence="2">The sequence shown here is derived from an EMBL/GenBank/DDBJ whole genome shotgun (WGS) entry which is preliminary data.</text>
</comment>
<organism evidence="2 3">
    <name type="scientific">Paraphaeosphaeria minitans</name>
    <dbReference type="NCBI Taxonomy" id="565426"/>
    <lineage>
        <taxon>Eukaryota</taxon>
        <taxon>Fungi</taxon>
        <taxon>Dikarya</taxon>
        <taxon>Ascomycota</taxon>
        <taxon>Pezizomycotina</taxon>
        <taxon>Dothideomycetes</taxon>
        <taxon>Pleosporomycetidae</taxon>
        <taxon>Pleosporales</taxon>
        <taxon>Massarineae</taxon>
        <taxon>Didymosphaeriaceae</taxon>
        <taxon>Paraphaeosphaeria</taxon>
    </lineage>
</organism>
<proteinExistence type="predicted"/>
<feature type="region of interest" description="Disordered" evidence="1">
    <location>
        <begin position="179"/>
        <end position="205"/>
    </location>
</feature>
<feature type="region of interest" description="Disordered" evidence="1">
    <location>
        <begin position="28"/>
        <end position="57"/>
    </location>
</feature>